<dbReference type="Proteomes" id="UP000011932">
    <property type="component" value="Chromosome"/>
</dbReference>
<dbReference type="AlphaFoldDB" id="M4VJ65"/>
<reference evidence="1 2" key="1">
    <citation type="journal article" date="2013" name="ISME J.">
        <title>By their genes ye shall know them: genomic signatures of predatory bacteria.</title>
        <authorList>
            <person name="Pasternak Z."/>
            <person name="Pietrokovski S."/>
            <person name="Rotem O."/>
            <person name="Gophna U."/>
            <person name="Lurie-Weinberger M.N."/>
            <person name="Jurkevitch E."/>
        </authorList>
    </citation>
    <scope>NUCLEOTIDE SEQUENCE [LARGE SCALE GENOMIC DNA]</scope>
    <source>
        <strain evidence="1">EPB</strain>
    </source>
</reference>
<dbReference type="EMBL" id="CP003538">
    <property type="protein sequence ID" value="AGH98510.1"/>
    <property type="molecule type" value="Genomic_DNA"/>
</dbReference>
<name>M4VJ65_9BACT</name>
<dbReference type="STRING" id="349215.A11S_1708"/>
<proteinExistence type="predicted"/>
<sequence length="122" mass="13438">MGVMTITVETCLVVALAFAVFAAVMTVGSSVVLGIGYERLRHGFETIRKQTGFFSDQIYQLDQRVDTLERNDGQPLRPTTTDKTDTLDNHIHAPKDSPGVLVASKAEAMLLEGDFRTGMRLH</sequence>
<evidence type="ECO:0000313" key="1">
    <source>
        <dbReference type="EMBL" id="AGH98510.1"/>
    </source>
</evidence>
<accession>M4VJ65</accession>
<organism evidence="1 2">
    <name type="scientific">Micavibrio aeruginosavorus EPB</name>
    <dbReference type="NCBI Taxonomy" id="349215"/>
    <lineage>
        <taxon>Bacteria</taxon>
        <taxon>Pseudomonadati</taxon>
        <taxon>Bdellovibrionota</taxon>
        <taxon>Bdellovibrionia</taxon>
        <taxon>Bdellovibrionales</taxon>
        <taxon>Pseudobdellovibrionaceae</taxon>
        <taxon>Micavibrio</taxon>
    </lineage>
</organism>
<dbReference type="KEGG" id="man:A11S_1708"/>
<protein>
    <submittedName>
        <fullName evidence="1">Uncharacterized protein</fullName>
    </submittedName>
</protein>
<evidence type="ECO:0000313" key="2">
    <source>
        <dbReference type="Proteomes" id="UP000011932"/>
    </source>
</evidence>
<dbReference type="HOGENOM" id="CLU_2058657_0_0_5"/>
<gene>
    <name evidence="1" type="ORF">A11S_1708</name>
</gene>